<evidence type="ECO:0000256" key="6">
    <source>
        <dbReference type="RuleBase" id="RU000631"/>
    </source>
</evidence>
<feature type="binding site" evidence="4">
    <location>
        <position position="198"/>
    </location>
    <ligand>
        <name>GTP</name>
        <dbReference type="ChEBI" id="CHEBI:37565"/>
    </ligand>
</feature>
<evidence type="ECO:0000256" key="4">
    <source>
        <dbReference type="HAMAP-Rule" id="MF_00909"/>
    </source>
</evidence>
<comment type="similarity">
    <text evidence="1 4 6">Belongs to the FtsZ family.</text>
</comment>
<dbReference type="SUPFAM" id="SSF52490">
    <property type="entry name" value="Tubulin nucleotide-binding domain-like"/>
    <property type="match status" value="1"/>
</dbReference>
<name>M3GXG9_9LEPT</name>
<dbReference type="AlphaFoldDB" id="M3GXG9"/>
<evidence type="ECO:0000256" key="3">
    <source>
        <dbReference type="ARBA" id="ARBA00023134"/>
    </source>
</evidence>
<evidence type="ECO:0000259" key="9">
    <source>
        <dbReference type="SMART" id="SM00865"/>
    </source>
</evidence>
<comment type="subunit">
    <text evidence="4">Homodimer. Polymerizes to form a dynamic ring structure in a strictly GTP-dependent manner. Interacts directly with several other division proteins.</text>
</comment>
<sequence length="412" mass="44327">MIRPPKGKQNMIRFEEEVKSSPAVIKVFGVGGGGMNAVTRMSNSTLKGVEFTILNTDEQVLLRSPVENKIILGTKVTRGMGAGGDPELGYRAAEEDKERIQSSVRGADMVFVTAGMGGGTGTGAAPVIAKIAKEMKCLVVGVVTLPFSFEGKKRMELARKGIEQLRSHVDTLILINNDSIFRVVDKNTPIDLAFQVIDDILLNAVRGISDIINNPGLINVDFADVKTIMRDTGDAVMGVGEGSGEGKVKEAVEYAINNSLLDSTSITGASSLLINVSGGKDLTISDWNEVSGIITSQVDPNANIIVGLHEDESLSNKIRVTVIATGFDRRSSSGKLIQNQDLASKVQENYGFQKKAVGMENSSAKKKEFFQDENVEQNRNLGSLRLRSSNGSSPKVDDYDIPAYLRRNNSGS</sequence>
<dbReference type="EMBL" id="AHOR02000031">
    <property type="protein sequence ID" value="EMF81601.1"/>
    <property type="molecule type" value="Genomic_DNA"/>
</dbReference>
<comment type="caution">
    <text evidence="10">The sequence shown here is derived from an EMBL/GenBank/DDBJ whole genome shotgun (WGS) entry which is preliminary data.</text>
</comment>
<dbReference type="FunFam" id="3.30.1330.20:FF:000017">
    <property type="entry name" value="Cell division protein FtsZ"/>
    <property type="match status" value="1"/>
</dbReference>
<feature type="binding site" evidence="4">
    <location>
        <position position="154"/>
    </location>
    <ligand>
        <name>GTP</name>
        <dbReference type="ChEBI" id="CHEBI:37565"/>
    </ligand>
</feature>
<dbReference type="InterPro" id="IPR024757">
    <property type="entry name" value="FtsZ_C"/>
</dbReference>
<dbReference type="PROSITE" id="PS01134">
    <property type="entry name" value="FTSZ_1"/>
    <property type="match status" value="1"/>
</dbReference>
<dbReference type="PRINTS" id="PR00423">
    <property type="entry name" value="CELLDVISFTSZ"/>
</dbReference>
<evidence type="ECO:0000259" key="8">
    <source>
        <dbReference type="SMART" id="SM00864"/>
    </source>
</evidence>
<dbReference type="CDD" id="cd02201">
    <property type="entry name" value="FtsZ_type1"/>
    <property type="match status" value="1"/>
</dbReference>
<proteinExistence type="inferred from homology"/>
<evidence type="ECO:0000313" key="10">
    <source>
        <dbReference type="EMBL" id="EMF81601.1"/>
    </source>
</evidence>
<dbReference type="Gene3D" id="3.40.50.1440">
    <property type="entry name" value="Tubulin/FtsZ, GTPase domain"/>
    <property type="match status" value="1"/>
</dbReference>
<dbReference type="Pfam" id="PF00091">
    <property type="entry name" value="Tubulin"/>
    <property type="match status" value="1"/>
</dbReference>
<dbReference type="GO" id="GO:0032153">
    <property type="term" value="C:cell division site"/>
    <property type="evidence" value="ECO:0007669"/>
    <property type="project" value="UniProtKB-UniRule"/>
</dbReference>
<keyword evidence="4" id="KW-0963">Cytoplasm</keyword>
<keyword evidence="2 4" id="KW-0547">Nucleotide-binding</keyword>
<protein>
    <recommendedName>
        <fullName evidence="4 5">Cell division protein FtsZ</fullName>
    </recommendedName>
</protein>
<dbReference type="InterPro" id="IPR003008">
    <property type="entry name" value="Tubulin_FtsZ_GTPase"/>
</dbReference>
<feature type="binding site" evidence="4">
    <location>
        <position position="150"/>
    </location>
    <ligand>
        <name>GTP</name>
        <dbReference type="ChEBI" id="CHEBI:37565"/>
    </ligand>
</feature>
<dbReference type="FunFam" id="3.40.50.1440:FF:000001">
    <property type="entry name" value="Cell division protein FtsZ"/>
    <property type="match status" value="1"/>
</dbReference>
<dbReference type="SUPFAM" id="SSF55307">
    <property type="entry name" value="Tubulin C-terminal domain-like"/>
    <property type="match status" value="1"/>
</dbReference>
<dbReference type="GO" id="GO:0000917">
    <property type="term" value="P:division septum assembly"/>
    <property type="evidence" value="ECO:0007669"/>
    <property type="project" value="UniProtKB-KW"/>
</dbReference>
<feature type="binding site" evidence="4">
    <location>
        <begin position="119"/>
        <end position="121"/>
    </location>
    <ligand>
        <name>GTP</name>
        <dbReference type="ChEBI" id="CHEBI:37565"/>
    </ligand>
</feature>
<dbReference type="InterPro" id="IPR037103">
    <property type="entry name" value="Tubulin/FtsZ-like_C"/>
</dbReference>
<dbReference type="InterPro" id="IPR020805">
    <property type="entry name" value="Cell_div_FtsZ_CS"/>
</dbReference>
<dbReference type="Gene3D" id="3.30.1330.20">
    <property type="entry name" value="Tubulin/FtsZ, C-terminal domain"/>
    <property type="match status" value="1"/>
</dbReference>
<dbReference type="SMART" id="SM00865">
    <property type="entry name" value="Tubulin_C"/>
    <property type="match status" value="1"/>
</dbReference>
<keyword evidence="4 6" id="KW-0132">Cell division</keyword>
<feature type="compositionally biased region" description="Low complexity" evidence="7">
    <location>
        <begin position="380"/>
        <end position="393"/>
    </location>
</feature>
<dbReference type="InterPro" id="IPR018316">
    <property type="entry name" value="Tubulin/FtsZ_2-layer-sand-dom"/>
</dbReference>
<dbReference type="PROSITE" id="PS01135">
    <property type="entry name" value="FTSZ_2"/>
    <property type="match status" value="1"/>
</dbReference>
<dbReference type="NCBIfam" id="TIGR00065">
    <property type="entry name" value="ftsZ"/>
    <property type="match status" value="1"/>
</dbReference>
<dbReference type="GO" id="GO:0051258">
    <property type="term" value="P:protein polymerization"/>
    <property type="evidence" value="ECO:0007669"/>
    <property type="project" value="UniProtKB-UniRule"/>
</dbReference>
<keyword evidence="3 4" id="KW-0342">GTP-binding</keyword>
<organism evidence="10 11">
    <name type="scientific">Leptospira weilii serovar Topaz str. LT2116</name>
    <dbReference type="NCBI Taxonomy" id="1088540"/>
    <lineage>
        <taxon>Bacteria</taxon>
        <taxon>Pseudomonadati</taxon>
        <taxon>Spirochaetota</taxon>
        <taxon>Spirochaetia</taxon>
        <taxon>Leptospirales</taxon>
        <taxon>Leptospiraceae</taxon>
        <taxon>Leptospira</taxon>
    </lineage>
</organism>
<dbReference type="GO" id="GO:0043093">
    <property type="term" value="P:FtsZ-dependent cytokinesis"/>
    <property type="evidence" value="ECO:0007669"/>
    <property type="project" value="UniProtKB-UniRule"/>
</dbReference>
<keyword evidence="4 6" id="KW-0131">Cell cycle</keyword>
<dbReference type="Pfam" id="PF12327">
    <property type="entry name" value="FtsZ_C"/>
    <property type="match status" value="1"/>
</dbReference>
<dbReference type="HAMAP" id="MF_00909">
    <property type="entry name" value="FtsZ"/>
    <property type="match status" value="1"/>
</dbReference>
<dbReference type="GO" id="GO:0005737">
    <property type="term" value="C:cytoplasm"/>
    <property type="evidence" value="ECO:0007669"/>
    <property type="project" value="UniProtKB-SubCell"/>
</dbReference>
<feature type="binding site" evidence="4">
    <location>
        <begin position="32"/>
        <end position="36"/>
    </location>
    <ligand>
        <name>GTP</name>
        <dbReference type="ChEBI" id="CHEBI:37565"/>
    </ligand>
</feature>
<dbReference type="SMART" id="SM00864">
    <property type="entry name" value="Tubulin"/>
    <property type="match status" value="1"/>
</dbReference>
<reference evidence="10 11" key="1">
    <citation type="submission" date="2013-01" db="EMBL/GenBank/DDBJ databases">
        <authorList>
            <person name="Harkins D.M."/>
            <person name="Durkin A.S."/>
            <person name="Brinkac L.M."/>
            <person name="Haft D.H."/>
            <person name="Selengut J.D."/>
            <person name="Sanka R."/>
            <person name="DePew J."/>
            <person name="Purushe J."/>
            <person name="Tulsiani S.M."/>
            <person name="Graham G.C."/>
            <person name="Burns M.-A."/>
            <person name="Dohnt M.F."/>
            <person name="Smythe L.D."/>
            <person name="McKay D.B."/>
            <person name="Craig S.B."/>
            <person name="Vinetz J.M."/>
            <person name="Sutton G.G."/>
            <person name="Nierman W.C."/>
            <person name="Fouts D.E."/>
        </authorList>
    </citation>
    <scope>NUCLEOTIDE SEQUENCE [LARGE SCALE GENOMIC DNA]</scope>
    <source>
        <strain evidence="10 11">LT2116</strain>
    </source>
</reference>
<feature type="domain" description="Tubulin/FtsZ GTPase" evidence="8">
    <location>
        <begin position="24"/>
        <end position="216"/>
    </location>
</feature>
<dbReference type="InterPro" id="IPR008280">
    <property type="entry name" value="Tub_FtsZ_C"/>
</dbReference>
<comment type="subcellular location">
    <subcellularLocation>
        <location evidence="4">Cytoplasm</location>
    </subcellularLocation>
    <text evidence="4">Assembles at midcell at the inner surface of the cytoplasmic membrane.</text>
</comment>
<dbReference type="InterPro" id="IPR000158">
    <property type="entry name" value="Cell_div_FtsZ"/>
</dbReference>
<dbReference type="InterPro" id="IPR036525">
    <property type="entry name" value="Tubulin/FtsZ_GTPase_sf"/>
</dbReference>
<evidence type="ECO:0000256" key="1">
    <source>
        <dbReference type="ARBA" id="ARBA00009690"/>
    </source>
</evidence>
<evidence type="ECO:0000256" key="7">
    <source>
        <dbReference type="SAM" id="MobiDB-lite"/>
    </source>
</evidence>
<feature type="region of interest" description="Disordered" evidence="7">
    <location>
        <begin position="380"/>
        <end position="412"/>
    </location>
</feature>
<dbReference type="PANTHER" id="PTHR30314">
    <property type="entry name" value="CELL DIVISION PROTEIN FTSZ-RELATED"/>
    <property type="match status" value="1"/>
</dbReference>
<dbReference type="InterPro" id="IPR045061">
    <property type="entry name" value="FtsZ/CetZ"/>
</dbReference>
<evidence type="ECO:0000256" key="5">
    <source>
        <dbReference type="NCBIfam" id="TIGR00065"/>
    </source>
</evidence>
<evidence type="ECO:0000256" key="2">
    <source>
        <dbReference type="ARBA" id="ARBA00022741"/>
    </source>
</evidence>
<dbReference type="GO" id="GO:0005525">
    <property type="term" value="F:GTP binding"/>
    <property type="evidence" value="ECO:0007669"/>
    <property type="project" value="UniProtKB-UniRule"/>
</dbReference>
<dbReference type="GO" id="GO:0003924">
    <property type="term" value="F:GTPase activity"/>
    <property type="evidence" value="ECO:0007669"/>
    <property type="project" value="UniProtKB-UniRule"/>
</dbReference>
<keyword evidence="4 6" id="KW-0717">Septation</keyword>
<comment type="function">
    <text evidence="4 6">Essential cell division protein that forms a contractile ring structure (Z ring) at the future cell division site. The regulation of the ring assembly controls the timing and the location of cell division. One of the functions of the FtsZ ring is to recruit other cell division proteins to the septum to produce a new cell wall between the dividing cells. Binds GTP and shows GTPase activity.</text>
</comment>
<gene>
    <name evidence="4 10" type="primary">ftsZ</name>
    <name evidence="10" type="ORF">LEP1GSC188_2404</name>
</gene>
<evidence type="ECO:0000313" key="11">
    <source>
        <dbReference type="Proteomes" id="UP000011770"/>
    </source>
</evidence>
<accession>M3GXG9</accession>
<dbReference type="Proteomes" id="UP000011770">
    <property type="component" value="Unassembled WGS sequence"/>
</dbReference>
<feature type="domain" description="Tubulin/FtsZ 2-layer sandwich" evidence="9">
    <location>
        <begin position="218"/>
        <end position="336"/>
    </location>
</feature>
<dbReference type="PANTHER" id="PTHR30314:SF3">
    <property type="entry name" value="MITOCHONDRIAL DIVISION PROTEIN FSZA"/>
    <property type="match status" value="1"/>
</dbReference>